<dbReference type="EMBL" id="AKKN01000002">
    <property type="protein sequence ID" value="EKT61326.1"/>
    <property type="molecule type" value="Genomic_DNA"/>
</dbReference>
<evidence type="ECO:0000313" key="2">
    <source>
        <dbReference type="Proteomes" id="UP000010290"/>
    </source>
</evidence>
<proteinExistence type="predicted"/>
<dbReference type="AlphaFoldDB" id="K8WMW6"/>
<reference evidence="1 2" key="1">
    <citation type="journal article" date="2012" name="BMC Genomics">
        <title>Comparative genomics of bacteria in the genus Providencia isolated from wild Drosophila melanogaster.</title>
        <authorList>
            <person name="Galac M.R."/>
            <person name="Lazzaro B.P."/>
        </authorList>
    </citation>
    <scope>NUCLEOTIDE SEQUENCE [LARGE SCALE GENOMIC DNA]</scope>
    <source>
        <strain evidence="1 2">DSM 19967</strain>
    </source>
</reference>
<name>K8WMW6_9GAMM</name>
<protein>
    <submittedName>
        <fullName evidence="1">Uncharacterized protein</fullName>
    </submittedName>
</protein>
<gene>
    <name evidence="1" type="ORF">OO7_01436</name>
</gene>
<accession>K8WMW6</accession>
<dbReference type="OrthoDB" id="6630119at2"/>
<dbReference type="PATRIC" id="fig|1141660.3.peg.283"/>
<comment type="caution">
    <text evidence="1">The sequence shown here is derived from an EMBL/GenBank/DDBJ whole genome shotgun (WGS) entry which is preliminary data.</text>
</comment>
<keyword evidence="2" id="KW-1185">Reference proteome</keyword>
<dbReference type="Proteomes" id="UP000010290">
    <property type="component" value="Chromosome"/>
</dbReference>
<dbReference type="RefSeq" id="WP_008914179.1">
    <property type="nucleotide sequence ID" value="NZ_CM001773.1"/>
</dbReference>
<organism evidence="1 2">
    <name type="scientific">Providencia sneebia DSM 19967</name>
    <dbReference type="NCBI Taxonomy" id="1141660"/>
    <lineage>
        <taxon>Bacteria</taxon>
        <taxon>Pseudomonadati</taxon>
        <taxon>Pseudomonadota</taxon>
        <taxon>Gammaproteobacteria</taxon>
        <taxon>Enterobacterales</taxon>
        <taxon>Morganellaceae</taxon>
        <taxon>Providencia</taxon>
    </lineage>
</organism>
<dbReference type="HOGENOM" id="CLU_203959_0_0_6"/>
<sequence>MMNLYKATGYAVNKNGLTVGISYQVEAEDVTTARNVALGQAMNNGMAYPRILRVVLIPVSEFISFSANE</sequence>
<evidence type="ECO:0000313" key="1">
    <source>
        <dbReference type="EMBL" id="EKT61326.1"/>
    </source>
</evidence>